<evidence type="ECO:0000313" key="1">
    <source>
        <dbReference type="EMBL" id="KIL78424.1"/>
    </source>
</evidence>
<sequence>MAVKYLCKQKEDNRLLSFSAKIEKTENYHKGSRGEIDYY</sequence>
<reference evidence="1 2" key="1">
    <citation type="submission" date="2015-01" db="EMBL/GenBank/DDBJ databases">
        <title>Genome Assembly of Bacillus badius MTCC 1458.</title>
        <authorList>
            <person name="Verma A."/>
            <person name="Khatri I."/>
            <person name="Mual P."/>
            <person name="Subramanian S."/>
            <person name="Krishnamurthi S."/>
        </authorList>
    </citation>
    <scope>NUCLEOTIDE SEQUENCE [LARGE SCALE GENOMIC DNA]</scope>
    <source>
        <strain evidence="1 2">MTCC 1458</strain>
    </source>
</reference>
<proteinExistence type="predicted"/>
<dbReference type="EMBL" id="JXLP01000009">
    <property type="protein sequence ID" value="KIL78424.1"/>
    <property type="molecule type" value="Genomic_DNA"/>
</dbReference>
<comment type="caution">
    <text evidence="1">The sequence shown here is derived from an EMBL/GenBank/DDBJ whole genome shotgun (WGS) entry which is preliminary data.</text>
</comment>
<keyword evidence="2" id="KW-1185">Reference proteome</keyword>
<name>A0ABR5AUI9_BACBA</name>
<evidence type="ECO:0000313" key="2">
    <source>
        <dbReference type="Proteomes" id="UP000031982"/>
    </source>
</evidence>
<accession>A0ABR5AUI9</accession>
<protein>
    <submittedName>
        <fullName evidence="1">Uncharacterized protein</fullName>
    </submittedName>
</protein>
<gene>
    <name evidence="1" type="ORF">SD77_4104</name>
</gene>
<organism evidence="1 2">
    <name type="scientific">Bacillus badius</name>
    <dbReference type="NCBI Taxonomy" id="1455"/>
    <lineage>
        <taxon>Bacteria</taxon>
        <taxon>Bacillati</taxon>
        <taxon>Bacillota</taxon>
        <taxon>Bacilli</taxon>
        <taxon>Bacillales</taxon>
        <taxon>Bacillaceae</taxon>
        <taxon>Pseudobacillus</taxon>
    </lineage>
</organism>
<dbReference type="Proteomes" id="UP000031982">
    <property type="component" value="Unassembled WGS sequence"/>
</dbReference>